<dbReference type="OrthoDB" id="415411at2759"/>
<name>A0A813XZJ0_9BILA</name>
<dbReference type="Gene3D" id="3.30.1360.180">
    <property type="match status" value="1"/>
</dbReference>
<evidence type="ECO:0000313" key="3">
    <source>
        <dbReference type="Proteomes" id="UP000663879"/>
    </source>
</evidence>
<feature type="signal peptide" evidence="1">
    <location>
        <begin position="1"/>
        <end position="16"/>
    </location>
</feature>
<dbReference type="PANTHER" id="PTHR10151">
    <property type="entry name" value="ECTONUCLEOTIDE PYROPHOSPHATASE/PHOSPHODIESTERASE"/>
    <property type="match status" value="1"/>
</dbReference>
<keyword evidence="1" id="KW-0732">Signal</keyword>
<evidence type="ECO:0008006" key="4">
    <source>
        <dbReference type="Google" id="ProtNLM"/>
    </source>
</evidence>
<sequence>MQIIILILGLINYAEFSVINYSRQQRLLIVSLDGFRHDYIERYHLDNFKSFLNKDQASKAPYMNPQFTTQTFPNHWSIVTGSYVENHGIIANSFFDPKLNETFSRENENYSNLKWWNSSRPIWFSSVDQGLKTASYFWPGSDALFSDSSLYKRLDFNKSITFENKVDEIINWFVKEKYIFITMYHHQPDAAAHRYGLDSTEFNKTIKEVDKSFGYLIKKLKESKLFDSDDFNLIVLSDHGMVNIKDYIILDDYINGNDTLVWSETGNLIHFKPLINQDIFFSGIKKIPNTSAYFKKDLPEKFHYKYNNRIGDIVLIADEGYGMILMYGKKLRNGQNPPENYEDKKKLL</sequence>
<dbReference type="PANTHER" id="PTHR10151:SF120">
    <property type="entry name" value="BIS(5'-ADENOSYL)-TRIPHOSPHATASE"/>
    <property type="match status" value="1"/>
</dbReference>
<dbReference type="EMBL" id="CAJNOC010001608">
    <property type="protein sequence ID" value="CAF0878161.1"/>
    <property type="molecule type" value="Genomic_DNA"/>
</dbReference>
<dbReference type="CDD" id="cd16018">
    <property type="entry name" value="Enpp"/>
    <property type="match status" value="1"/>
</dbReference>
<dbReference type="Pfam" id="PF01663">
    <property type="entry name" value="Phosphodiest"/>
    <property type="match status" value="1"/>
</dbReference>
<protein>
    <recommendedName>
        <fullName evidence="4">Alkaline phosphatase family protein</fullName>
    </recommendedName>
</protein>
<dbReference type="InterPro" id="IPR002591">
    <property type="entry name" value="Phosphodiest/P_Trfase"/>
</dbReference>
<dbReference type="InterPro" id="IPR017850">
    <property type="entry name" value="Alkaline_phosphatase_core_sf"/>
</dbReference>
<accession>A0A813XZJ0</accession>
<organism evidence="2 3">
    <name type="scientific">Brachionus calyciflorus</name>
    <dbReference type="NCBI Taxonomy" id="104777"/>
    <lineage>
        <taxon>Eukaryota</taxon>
        <taxon>Metazoa</taxon>
        <taxon>Spiralia</taxon>
        <taxon>Gnathifera</taxon>
        <taxon>Rotifera</taxon>
        <taxon>Eurotatoria</taxon>
        <taxon>Monogononta</taxon>
        <taxon>Pseudotrocha</taxon>
        <taxon>Ploima</taxon>
        <taxon>Brachionidae</taxon>
        <taxon>Brachionus</taxon>
    </lineage>
</organism>
<dbReference type="AlphaFoldDB" id="A0A813XZJ0"/>
<evidence type="ECO:0000256" key="1">
    <source>
        <dbReference type="SAM" id="SignalP"/>
    </source>
</evidence>
<dbReference type="Proteomes" id="UP000663879">
    <property type="component" value="Unassembled WGS sequence"/>
</dbReference>
<proteinExistence type="predicted"/>
<dbReference type="Gene3D" id="3.40.720.10">
    <property type="entry name" value="Alkaline Phosphatase, subunit A"/>
    <property type="match status" value="1"/>
</dbReference>
<dbReference type="GO" id="GO:0016787">
    <property type="term" value="F:hydrolase activity"/>
    <property type="evidence" value="ECO:0007669"/>
    <property type="project" value="UniProtKB-ARBA"/>
</dbReference>
<keyword evidence="3" id="KW-1185">Reference proteome</keyword>
<evidence type="ECO:0000313" key="2">
    <source>
        <dbReference type="EMBL" id="CAF0878161.1"/>
    </source>
</evidence>
<comment type="caution">
    <text evidence="2">The sequence shown here is derived from an EMBL/GenBank/DDBJ whole genome shotgun (WGS) entry which is preliminary data.</text>
</comment>
<dbReference type="SUPFAM" id="SSF53649">
    <property type="entry name" value="Alkaline phosphatase-like"/>
    <property type="match status" value="1"/>
</dbReference>
<reference evidence="2" key="1">
    <citation type="submission" date="2021-02" db="EMBL/GenBank/DDBJ databases">
        <authorList>
            <person name="Nowell W R."/>
        </authorList>
    </citation>
    <scope>NUCLEOTIDE SEQUENCE</scope>
    <source>
        <strain evidence="2">Ploen Becks lab</strain>
    </source>
</reference>
<feature type="chain" id="PRO_5032658026" description="Alkaline phosphatase family protein" evidence="1">
    <location>
        <begin position="17"/>
        <end position="348"/>
    </location>
</feature>
<gene>
    <name evidence="2" type="ORF">OXX778_LOCUS10277</name>
</gene>